<protein>
    <submittedName>
        <fullName evidence="1">Mariner Mos1 transposase</fullName>
    </submittedName>
</protein>
<dbReference type="Proteomes" id="UP000299102">
    <property type="component" value="Unassembled WGS sequence"/>
</dbReference>
<dbReference type="AlphaFoldDB" id="A0A4C1SNK3"/>
<dbReference type="InterPro" id="IPR036388">
    <property type="entry name" value="WH-like_DNA-bd_sf"/>
</dbReference>
<dbReference type="EMBL" id="BGZK01000011">
    <property type="protein sequence ID" value="GBP03803.1"/>
    <property type="molecule type" value="Genomic_DNA"/>
</dbReference>
<dbReference type="OrthoDB" id="161570at2759"/>
<proteinExistence type="predicted"/>
<dbReference type="Gene3D" id="1.10.10.10">
    <property type="entry name" value="Winged helix-like DNA-binding domain superfamily/Winged helix DNA-binding domain"/>
    <property type="match status" value="1"/>
</dbReference>
<accession>A0A4C1SNK3</accession>
<evidence type="ECO:0000313" key="1">
    <source>
        <dbReference type="EMBL" id="GBP03803.1"/>
    </source>
</evidence>
<dbReference type="PANTHER" id="PTHR46060">
    <property type="entry name" value="MARINER MOS1 TRANSPOSASE-LIKE PROTEIN"/>
    <property type="match status" value="1"/>
</dbReference>
<evidence type="ECO:0000313" key="2">
    <source>
        <dbReference type="Proteomes" id="UP000299102"/>
    </source>
</evidence>
<comment type="caution">
    <text evidence="1">The sequence shown here is derived from an EMBL/GenBank/DDBJ whole genome shotgun (WGS) entry which is preliminary data.</text>
</comment>
<sequence length="192" mass="22093">MRTNKEKWTKYVSEWYPRNGKKKRGGQIKRWEDDLPKGWRSTETVHETVLRERTCREWFQKFQNGDFDVEDKDLSGRPKFYVDAELEELLEEDSYQTQKELALTLEVIQHAVSHPSKSLGIIHKQGSTTPSAGLGVERMERALIEGAEKQSRTTLSKAGAGADQPTRHIHQTLRHPTIISSGQWRMLCQSSG</sequence>
<gene>
    <name evidence="1" type="ORF">EVAR_2510_1</name>
</gene>
<reference evidence="1 2" key="1">
    <citation type="journal article" date="2019" name="Commun. Biol.">
        <title>The bagworm genome reveals a unique fibroin gene that provides high tensile strength.</title>
        <authorList>
            <person name="Kono N."/>
            <person name="Nakamura H."/>
            <person name="Ohtoshi R."/>
            <person name="Tomita M."/>
            <person name="Numata K."/>
            <person name="Arakawa K."/>
        </authorList>
    </citation>
    <scope>NUCLEOTIDE SEQUENCE [LARGE SCALE GENOMIC DNA]</scope>
</reference>
<keyword evidence="2" id="KW-1185">Reference proteome</keyword>
<dbReference type="PANTHER" id="PTHR46060:SF1">
    <property type="entry name" value="MARINER MOS1 TRANSPOSASE-LIKE PROTEIN"/>
    <property type="match status" value="1"/>
</dbReference>
<organism evidence="1 2">
    <name type="scientific">Eumeta variegata</name>
    <name type="common">Bagworm moth</name>
    <name type="synonym">Eumeta japonica</name>
    <dbReference type="NCBI Taxonomy" id="151549"/>
    <lineage>
        <taxon>Eukaryota</taxon>
        <taxon>Metazoa</taxon>
        <taxon>Ecdysozoa</taxon>
        <taxon>Arthropoda</taxon>
        <taxon>Hexapoda</taxon>
        <taxon>Insecta</taxon>
        <taxon>Pterygota</taxon>
        <taxon>Neoptera</taxon>
        <taxon>Endopterygota</taxon>
        <taxon>Lepidoptera</taxon>
        <taxon>Glossata</taxon>
        <taxon>Ditrysia</taxon>
        <taxon>Tineoidea</taxon>
        <taxon>Psychidae</taxon>
        <taxon>Oiketicinae</taxon>
        <taxon>Eumeta</taxon>
    </lineage>
</organism>
<dbReference type="InterPro" id="IPR052709">
    <property type="entry name" value="Transposase-MT_Hybrid"/>
</dbReference>
<name>A0A4C1SNK3_EUMVA</name>